<dbReference type="EMBL" id="AWUE01022781">
    <property type="protein sequence ID" value="OMO56276.1"/>
    <property type="molecule type" value="Genomic_DNA"/>
</dbReference>
<reference evidence="3" key="1">
    <citation type="submission" date="2013-09" db="EMBL/GenBank/DDBJ databases">
        <title>Corchorus olitorius genome sequencing.</title>
        <authorList>
            <person name="Alam M."/>
            <person name="Haque M.S."/>
            <person name="Islam M.S."/>
            <person name="Emdad E.M."/>
            <person name="Islam M.M."/>
            <person name="Ahmed B."/>
            <person name="Halim A."/>
            <person name="Hossen Q.M.M."/>
            <person name="Hossain M.Z."/>
            <person name="Ahmed R."/>
            <person name="Khan M.M."/>
            <person name="Islam R."/>
            <person name="Rashid M.M."/>
            <person name="Khan S.A."/>
            <person name="Rahman M.S."/>
            <person name="Alam M."/>
            <person name="Yahiya A.S."/>
            <person name="Khan M.S."/>
            <person name="Azam M.S."/>
            <person name="Haque T."/>
            <person name="Lashkar M.Z.H."/>
            <person name="Akhand A.I."/>
            <person name="Morshed G."/>
            <person name="Roy S."/>
            <person name="Uddin K.S."/>
            <person name="Rabeya T."/>
            <person name="Hossain A.S."/>
            <person name="Chowdhury A."/>
            <person name="Snigdha A.R."/>
            <person name="Mortoza M.S."/>
            <person name="Matin S.A."/>
            <person name="Hoque S.M.E."/>
            <person name="Islam M.K."/>
            <person name="Roy D.K."/>
            <person name="Haider R."/>
            <person name="Moosa M.M."/>
            <person name="Elias S.M."/>
            <person name="Hasan A.M."/>
            <person name="Jahan S."/>
            <person name="Shafiuddin M."/>
            <person name="Mahmood N."/>
            <person name="Shommy N.S."/>
        </authorList>
    </citation>
    <scope>NUCLEOTIDE SEQUENCE [LARGE SCALE GENOMIC DNA]</scope>
    <source>
        <strain evidence="3">cv. O-4</strain>
    </source>
</reference>
<evidence type="ECO:0000313" key="2">
    <source>
        <dbReference type="EMBL" id="OMO56276.1"/>
    </source>
</evidence>
<evidence type="ECO:0000313" key="3">
    <source>
        <dbReference type="Proteomes" id="UP000187203"/>
    </source>
</evidence>
<proteinExistence type="predicted"/>
<accession>A0A1R3GDZ1</accession>
<dbReference type="AlphaFoldDB" id="A0A1R3GDZ1"/>
<keyword evidence="3" id="KW-1185">Reference proteome</keyword>
<dbReference type="OrthoDB" id="343070at2759"/>
<protein>
    <submittedName>
        <fullName evidence="2">Nuclear-pore anchor-like protein</fullName>
    </submittedName>
</protein>
<evidence type="ECO:0000256" key="1">
    <source>
        <dbReference type="SAM" id="Coils"/>
    </source>
</evidence>
<keyword evidence="1" id="KW-0175">Coiled coil</keyword>
<feature type="coiled-coil region" evidence="1">
    <location>
        <begin position="270"/>
        <end position="297"/>
    </location>
</feature>
<gene>
    <name evidence="2" type="ORF">COLO4_35707</name>
</gene>
<dbReference type="Proteomes" id="UP000187203">
    <property type="component" value="Unassembled WGS sequence"/>
</dbReference>
<comment type="caution">
    <text evidence="2">The sequence shown here is derived from an EMBL/GenBank/DDBJ whole genome shotgun (WGS) entry which is preliminary data.</text>
</comment>
<organism evidence="2 3">
    <name type="scientific">Corchorus olitorius</name>
    <dbReference type="NCBI Taxonomy" id="93759"/>
    <lineage>
        <taxon>Eukaryota</taxon>
        <taxon>Viridiplantae</taxon>
        <taxon>Streptophyta</taxon>
        <taxon>Embryophyta</taxon>
        <taxon>Tracheophyta</taxon>
        <taxon>Spermatophyta</taxon>
        <taxon>Magnoliopsida</taxon>
        <taxon>eudicotyledons</taxon>
        <taxon>Gunneridae</taxon>
        <taxon>Pentapetalae</taxon>
        <taxon>rosids</taxon>
        <taxon>malvids</taxon>
        <taxon>Malvales</taxon>
        <taxon>Malvaceae</taxon>
        <taxon>Grewioideae</taxon>
        <taxon>Apeibeae</taxon>
        <taxon>Corchorus</taxon>
    </lineage>
</organism>
<name>A0A1R3GDZ1_9ROSI</name>
<dbReference type="STRING" id="93759.A0A1R3GDZ1"/>
<sequence>MEDMCRKFDEATEDLYREIDKLFSGLTDSITAIFGIERSLERSVADIFFRQDTGESIPKVEQPLSRQLMLDEISGIEKDHADLMSSLYGELSQFLVVDVQELEFSQLLDVSKAIAGMIEDENLYGFCIVIKKMASDAHDVLHRLKVLKRNMRTDGGIVIAKSRDSRCISSLDFGEEDILLISSSSSINQVASQLYKFPANISNEITQSLRHKGLLRYHAVPDILKKHTEDLKEKLKGVSGYELPLTEEQIDTLKEEAKANRDHMREAGNVRRSLEKLGSLKENVSQLENETSLKSEEVASATAGKEEALLSALAEIKILEETVFKRSNSCALSYIDILIPYDFLFCLWVVVLKIAALEIQIPSMKENLEEHDKWRAAQANYERQGMPLSCVSWQMHVFLGDFFVEAGEDGRRVKVIERDLSLLIKLLENFCNQEVT</sequence>